<evidence type="ECO:0000313" key="3">
    <source>
        <dbReference type="Proteomes" id="UP000245657"/>
    </source>
</evidence>
<feature type="transmembrane region" description="Helical" evidence="1">
    <location>
        <begin position="132"/>
        <end position="150"/>
    </location>
</feature>
<accession>A0A2V2MX38</accession>
<comment type="caution">
    <text evidence="2">The sequence shown here is derived from an EMBL/GenBank/DDBJ whole genome shotgun (WGS) entry which is preliminary data.</text>
</comment>
<proteinExistence type="predicted"/>
<feature type="transmembrane region" description="Helical" evidence="1">
    <location>
        <begin position="389"/>
        <end position="414"/>
    </location>
</feature>
<keyword evidence="3" id="KW-1185">Reference proteome</keyword>
<dbReference type="Pfam" id="PF09852">
    <property type="entry name" value="DUF2079"/>
    <property type="match status" value="1"/>
</dbReference>
<feature type="transmembrane region" description="Helical" evidence="1">
    <location>
        <begin position="179"/>
        <end position="206"/>
    </location>
</feature>
<feature type="transmembrane region" description="Helical" evidence="1">
    <location>
        <begin position="350"/>
        <end position="369"/>
    </location>
</feature>
<dbReference type="GeneID" id="97548184"/>
<dbReference type="EMBL" id="QGMY01000007">
    <property type="protein sequence ID" value="PWR71959.1"/>
    <property type="molecule type" value="Genomic_DNA"/>
</dbReference>
<reference evidence="2 3" key="1">
    <citation type="submission" date="2018-05" db="EMBL/GenBank/DDBJ databases">
        <title>Draft genome of Methanospirillum lacunae Ki8-1.</title>
        <authorList>
            <person name="Dueholm M.S."/>
            <person name="Nielsen P.H."/>
            <person name="Bakmann L.F."/>
            <person name="Otzen D.E."/>
        </authorList>
    </citation>
    <scope>NUCLEOTIDE SEQUENCE [LARGE SCALE GENOMIC DNA]</scope>
    <source>
        <strain evidence="2 3">Ki8-1</strain>
    </source>
</reference>
<feature type="transmembrane region" description="Helical" evidence="1">
    <location>
        <begin position="21"/>
        <end position="42"/>
    </location>
</feature>
<evidence type="ECO:0008006" key="4">
    <source>
        <dbReference type="Google" id="ProtNLM"/>
    </source>
</evidence>
<feature type="transmembrane region" description="Helical" evidence="1">
    <location>
        <begin position="218"/>
        <end position="236"/>
    </location>
</feature>
<dbReference type="OrthoDB" id="44002at2157"/>
<feature type="transmembrane region" description="Helical" evidence="1">
    <location>
        <begin position="276"/>
        <end position="297"/>
    </location>
</feature>
<keyword evidence="1" id="KW-1133">Transmembrane helix</keyword>
<dbReference type="Proteomes" id="UP000245657">
    <property type="component" value="Unassembled WGS sequence"/>
</dbReference>
<protein>
    <recommendedName>
        <fullName evidence="4">DUF2079 domain-containing protein</fullName>
    </recommendedName>
</protein>
<feature type="transmembrane region" description="Helical" evidence="1">
    <location>
        <begin position="309"/>
        <end position="329"/>
    </location>
</feature>
<sequence length="488" mass="55483">MNSESKRSYDIRDKFPKCDKYDIIVISASIIFALFFSLVSLYRLSVFDPQYDTALFNQLFWNTIHSGEFLTNSFEGGSHLGVHFSPILLLALPFYYLSSSAVTLFIIKSVLITLGVVPVYLCAREFIGSKHAWIVALIYFLYPVVQGLAYCDFYEISFFPFFGGMTLWAYLTKRNNLMLACGCFCLLIKEDVTLFVCMLGMVGLYVNRTKPLKENWQFVLLVILSLLILLSFYFVVKPAFPLDHPDTSNRNLDQYKNISSNLSDHNVNRLSYLIQLFLPLLFIPLAALPVLAIGFPSFMEILLSPNPEYYYVGQHYSALIVPVVIMAFIMGLKRISPEKKSKSLITQKNLLLIVLGCSLIATLLWSPVVPPMQYALHGGHIPTWQHSPVLHQVIDIIPGDVSVAAPMNILVFLVNRHDVYMDYNPQADVILLDSKLPEYAENFQKHLKEISERYQKVIDVDGTSVYVQNDNPALIEKITKKFTDLSIS</sequence>
<keyword evidence="1" id="KW-0812">Transmembrane</keyword>
<evidence type="ECO:0000256" key="1">
    <source>
        <dbReference type="SAM" id="Phobius"/>
    </source>
</evidence>
<organism evidence="2 3">
    <name type="scientific">Methanospirillum lacunae</name>
    <dbReference type="NCBI Taxonomy" id="668570"/>
    <lineage>
        <taxon>Archaea</taxon>
        <taxon>Methanobacteriati</taxon>
        <taxon>Methanobacteriota</taxon>
        <taxon>Stenosarchaea group</taxon>
        <taxon>Methanomicrobia</taxon>
        <taxon>Methanomicrobiales</taxon>
        <taxon>Methanospirillaceae</taxon>
        <taxon>Methanospirillum</taxon>
    </lineage>
</organism>
<evidence type="ECO:0000313" key="2">
    <source>
        <dbReference type="EMBL" id="PWR71959.1"/>
    </source>
</evidence>
<feature type="transmembrane region" description="Helical" evidence="1">
    <location>
        <begin position="94"/>
        <end position="120"/>
    </location>
</feature>
<gene>
    <name evidence="2" type="ORF">DK846_08155</name>
</gene>
<name>A0A2V2MX38_9EURY</name>
<dbReference type="AlphaFoldDB" id="A0A2V2MX38"/>
<dbReference type="RefSeq" id="WP_109968449.1">
    <property type="nucleotide sequence ID" value="NZ_CP176093.1"/>
</dbReference>
<feature type="transmembrane region" description="Helical" evidence="1">
    <location>
        <begin position="156"/>
        <end position="172"/>
    </location>
</feature>
<dbReference type="InterPro" id="IPR018650">
    <property type="entry name" value="STSV1_Orf64"/>
</dbReference>
<keyword evidence="1" id="KW-0472">Membrane</keyword>